<keyword evidence="10" id="KW-1133">Transmembrane helix</keyword>
<name>A0A5M6DEM0_9BACT</name>
<reference evidence="13 14" key="1">
    <citation type="submission" date="2019-08" db="EMBL/GenBank/DDBJ databases">
        <authorList>
            <person name="Dhanesh K."/>
            <person name="Kumar G."/>
            <person name="Sasikala C."/>
            <person name="Venkata Ramana C."/>
        </authorList>
    </citation>
    <scope>NUCLEOTIDE SEQUENCE [LARGE SCALE GENOMIC DNA]</scope>
    <source>
        <strain evidence="13 14">JC645</strain>
    </source>
</reference>
<evidence type="ECO:0000256" key="8">
    <source>
        <dbReference type="ARBA" id="ARBA00022840"/>
    </source>
</evidence>
<feature type="domain" description="Histidine kinase" evidence="11">
    <location>
        <begin position="351"/>
        <end position="579"/>
    </location>
</feature>
<keyword evidence="7 13" id="KW-0418">Kinase</keyword>
<dbReference type="InterPro" id="IPR004358">
    <property type="entry name" value="Sig_transdc_His_kin-like_C"/>
</dbReference>
<accession>A0A5M6DEM0</accession>
<dbReference type="InterPro" id="IPR005467">
    <property type="entry name" value="His_kinase_dom"/>
</dbReference>
<evidence type="ECO:0000256" key="9">
    <source>
        <dbReference type="ARBA" id="ARBA00023012"/>
    </source>
</evidence>
<feature type="domain" description="HAMP" evidence="12">
    <location>
        <begin position="264"/>
        <end position="316"/>
    </location>
</feature>
<dbReference type="Gene3D" id="3.30.565.10">
    <property type="entry name" value="Histidine kinase-like ATPase, C-terminal domain"/>
    <property type="match status" value="1"/>
</dbReference>
<dbReference type="EC" id="2.7.13.3" evidence="3"/>
<evidence type="ECO:0000313" key="13">
    <source>
        <dbReference type="EMBL" id="KAA5545984.1"/>
    </source>
</evidence>
<feature type="transmembrane region" description="Helical" evidence="10">
    <location>
        <begin position="244"/>
        <end position="263"/>
    </location>
</feature>
<evidence type="ECO:0000256" key="1">
    <source>
        <dbReference type="ARBA" id="ARBA00000085"/>
    </source>
</evidence>
<dbReference type="SUPFAM" id="SSF47384">
    <property type="entry name" value="Homodimeric domain of signal transducing histidine kinase"/>
    <property type="match status" value="1"/>
</dbReference>
<dbReference type="SUPFAM" id="SSF158472">
    <property type="entry name" value="HAMP domain-like"/>
    <property type="match status" value="1"/>
</dbReference>
<dbReference type="PANTHER" id="PTHR43065:SF46">
    <property type="entry name" value="C4-DICARBOXYLATE TRANSPORT SENSOR PROTEIN DCTB"/>
    <property type="match status" value="1"/>
</dbReference>
<evidence type="ECO:0000259" key="12">
    <source>
        <dbReference type="PROSITE" id="PS50885"/>
    </source>
</evidence>
<gene>
    <name evidence="13" type="ORF">FYK55_03470</name>
</gene>
<keyword evidence="6" id="KW-0547">Nucleotide-binding</keyword>
<dbReference type="InterPro" id="IPR036890">
    <property type="entry name" value="HATPase_C_sf"/>
</dbReference>
<comment type="caution">
    <text evidence="13">The sequence shown here is derived from an EMBL/GenBank/DDBJ whole genome shotgun (WGS) entry which is preliminary data.</text>
</comment>
<keyword evidence="14" id="KW-1185">Reference proteome</keyword>
<protein>
    <recommendedName>
        <fullName evidence="3">histidine kinase</fullName>
        <ecNumber evidence="3">2.7.13.3</ecNumber>
    </recommendedName>
</protein>
<sequence>MILSWSGRRPIVGGSVFHGEFSSVPRAKEGTEPMRQWKIRTKMITGLAGLALVLGLLFYSSYSQLVRDRGLANEISQLASELYSAQELSRWADSASTAHDRFVDISEARRMIDMDRLDESDLETQQALIDIALMRMEHEFEGYQKDLSDHAATTRETHLLVDRNRQLKSLEAIIRSHTSAKKEWEGTSSMDPVTLSVEKRHARVRDAFNQLVSLTHEHYQTIYEAMSNFRDDVHDDQRAKKNQFLLFTGMATFLIAFLAWQFWTLIVVPFRTLLRGSQLIASGHHQHKILLGTDDEIGSMADTVNDITERFNRAVADVTQAKLHAEQEVRDRTREVIQSEQLASVGFLAAGVAHEINNPLGAIAWSAEALEGSLEDLTEEEREAINQEFLAELATSLALIQSEAFRCKGITGRLLNFSRLSDSSRDLEDIGELVQGVVSMVSKVGQYRCKTLRTHCDRGVIAHCNSQEIQQVVLNLISNALESVDTEGSVDVFVRTEPGPYGEPEQAVVTVQDDGCGMDQEVIDHLFEPFFTRRRDNTGTGLGLSISYRIVSLHHGSLTPYSEGEGKGSRMVLRLPSQAAGDAVSRGTPAAKKHQEYLSTDWKHVQKAA</sequence>
<dbReference type="InterPro" id="IPR003661">
    <property type="entry name" value="HisK_dim/P_dom"/>
</dbReference>
<dbReference type="Gene3D" id="1.10.287.130">
    <property type="match status" value="1"/>
</dbReference>
<organism evidence="13 14">
    <name type="scientific">Roseiconus nitratireducens</name>
    <dbReference type="NCBI Taxonomy" id="2605748"/>
    <lineage>
        <taxon>Bacteria</taxon>
        <taxon>Pseudomonadati</taxon>
        <taxon>Planctomycetota</taxon>
        <taxon>Planctomycetia</taxon>
        <taxon>Pirellulales</taxon>
        <taxon>Pirellulaceae</taxon>
        <taxon>Roseiconus</taxon>
    </lineage>
</organism>
<dbReference type="RefSeq" id="WP_150074932.1">
    <property type="nucleotide sequence ID" value="NZ_VWOX01000002.1"/>
</dbReference>
<evidence type="ECO:0000259" key="11">
    <source>
        <dbReference type="PROSITE" id="PS50109"/>
    </source>
</evidence>
<evidence type="ECO:0000313" key="14">
    <source>
        <dbReference type="Proteomes" id="UP000324479"/>
    </source>
</evidence>
<dbReference type="Pfam" id="PF02518">
    <property type="entry name" value="HATPase_c"/>
    <property type="match status" value="1"/>
</dbReference>
<proteinExistence type="predicted"/>
<dbReference type="InterPro" id="IPR003594">
    <property type="entry name" value="HATPase_dom"/>
</dbReference>
<dbReference type="InterPro" id="IPR003660">
    <property type="entry name" value="HAMP_dom"/>
</dbReference>
<dbReference type="PRINTS" id="PR00344">
    <property type="entry name" value="BCTRLSENSOR"/>
</dbReference>
<keyword evidence="5" id="KW-0808">Transferase</keyword>
<keyword evidence="10" id="KW-0472">Membrane</keyword>
<comment type="catalytic activity">
    <reaction evidence="1">
        <text>ATP + protein L-histidine = ADP + protein N-phospho-L-histidine.</text>
        <dbReference type="EC" id="2.7.13.3"/>
    </reaction>
</comment>
<dbReference type="GO" id="GO:0016020">
    <property type="term" value="C:membrane"/>
    <property type="evidence" value="ECO:0007669"/>
    <property type="project" value="UniProtKB-SubCell"/>
</dbReference>
<dbReference type="GO" id="GO:0005524">
    <property type="term" value="F:ATP binding"/>
    <property type="evidence" value="ECO:0007669"/>
    <property type="project" value="UniProtKB-KW"/>
</dbReference>
<dbReference type="Gene3D" id="6.10.340.10">
    <property type="match status" value="1"/>
</dbReference>
<keyword evidence="10" id="KW-0812">Transmembrane</keyword>
<dbReference type="PANTHER" id="PTHR43065">
    <property type="entry name" value="SENSOR HISTIDINE KINASE"/>
    <property type="match status" value="1"/>
</dbReference>
<evidence type="ECO:0000256" key="6">
    <source>
        <dbReference type="ARBA" id="ARBA00022741"/>
    </source>
</evidence>
<keyword evidence="8" id="KW-0067">ATP-binding</keyword>
<evidence type="ECO:0000256" key="7">
    <source>
        <dbReference type="ARBA" id="ARBA00022777"/>
    </source>
</evidence>
<dbReference type="SMART" id="SM00387">
    <property type="entry name" value="HATPase_c"/>
    <property type="match status" value="1"/>
</dbReference>
<dbReference type="AlphaFoldDB" id="A0A5M6DEM0"/>
<dbReference type="CDD" id="cd00082">
    <property type="entry name" value="HisKA"/>
    <property type="match status" value="1"/>
</dbReference>
<feature type="transmembrane region" description="Helical" evidence="10">
    <location>
        <begin position="43"/>
        <end position="62"/>
    </location>
</feature>
<dbReference type="Pfam" id="PF00512">
    <property type="entry name" value="HisKA"/>
    <property type="match status" value="1"/>
</dbReference>
<evidence type="ECO:0000256" key="3">
    <source>
        <dbReference type="ARBA" id="ARBA00012438"/>
    </source>
</evidence>
<evidence type="ECO:0000256" key="10">
    <source>
        <dbReference type="SAM" id="Phobius"/>
    </source>
</evidence>
<evidence type="ECO:0000256" key="4">
    <source>
        <dbReference type="ARBA" id="ARBA00022553"/>
    </source>
</evidence>
<dbReference type="EMBL" id="VWOX01000002">
    <property type="protein sequence ID" value="KAA5545984.1"/>
    <property type="molecule type" value="Genomic_DNA"/>
</dbReference>
<dbReference type="SMART" id="SM00388">
    <property type="entry name" value="HisKA"/>
    <property type="match status" value="1"/>
</dbReference>
<keyword evidence="4" id="KW-0597">Phosphoprotein</keyword>
<dbReference type="Proteomes" id="UP000324479">
    <property type="component" value="Unassembled WGS sequence"/>
</dbReference>
<keyword evidence="9" id="KW-0902">Two-component regulatory system</keyword>
<evidence type="ECO:0000256" key="2">
    <source>
        <dbReference type="ARBA" id="ARBA00004370"/>
    </source>
</evidence>
<evidence type="ECO:0000256" key="5">
    <source>
        <dbReference type="ARBA" id="ARBA00022679"/>
    </source>
</evidence>
<comment type="subcellular location">
    <subcellularLocation>
        <location evidence="2">Membrane</location>
    </subcellularLocation>
</comment>
<dbReference type="InterPro" id="IPR036097">
    <property type="entry name" value="HisK_dim/P_sf"/>
</dbReference>
<dbReference type="GO" id="GO:0000155">
    <property type="term" value="F:phosphorelay sensor kinase activity"/>
    <property type="evidence" value="ECO:0007669"/>
    <property type="project" value="InterPro"/>
</dbReference>
<dbReference type="PROSITE" id="PS50109">
    <property type="entry name" value="HIS_KIN"/>
    <property type="match status" value="1"/>
</dbReference>
<dbReference type="PROSITE" id="PS50885">
    <property type="entry name" value="HAMP"/>
    <property type="match status" value="1"/>
</dbReference>
<dbReference type="SUPFAM" id="SSF55874">
    <property type="entry name" value="ATPase domain of HSP90 chaperone/DNA topoisomerase II/histidine kinase"/>
    <property type="match status" value="1"/>
</dbReference>